<evidence type="ECO:0000256" key="1">
    <source>
        <dbReference type="SAM" id="Phobius"/>
    </source>
</evidence>
<dbReference type="STRING" id="1316936.K678_01081"/>
<dbReference type="Proteomes" id="UP000015350">
    <property type="component" value="Unassembled WGS sequence"/>
</dbReference>
<reference evidence="2 3" key="1">
    <citation type="submission" date="2013-04" db="EMBL/GenBank/DDBJ databases">
        <authorList>
            <person name="Kuznetsov B."/>
            <person name="Ivanovsky R."/>
        </authorList>
    </citation>
    <scope>NUCLEOTIDE SEQUENCE [LARGE SCALE GENOMIC DNA]</scope>
    <source>
        <strain evidence="2 3">MGU-K5</strain>
    </source>
</reference>
<dbReference type="Pfam" id="PF20617">
    <property type="entry name" value="DUF6803"/>
    <property type="match status" value="1"/>
</dbReference>
<evidence type="ECO:0000313" key="3">
    <source>
        <dbReference type="Proteomes" id="UP000015350"/>
    </source>
</evidence>
<gene>
    <name evidence="2" type="ORF">K678_01081</name>
</gene>
<feature type="transmembrane region" description="Helical" evidence="1">
    <location>
        <begin position="52"/>
        <end position="72"/>
    </location>
</feature>
<keyword evidence="1" id="KW-0812">Transmembrane</keyword>
<keyword evidence="1" id="KW-1133">Transmembrane helix</keyword>
<feature type="transmembrane region" description="Helical" evidence="1">
    <location>
        <begin position="127"/>
        <end position="148"/>
    </location>
</feature>
<sequence length="171" mass="18359">MNMTHYMELLATNQPWNLLLFMAVPVVLAETVAITELYLLATRAYDGIIRKINRIAGIAVGIYFIGVFVHLVQNAVVPLTATGGWRGWIDVLAVGAYLLGVVPLGGIALLDLGLIARGRDAHARMMIHAGLVGLFLAVAHVAMIFGMLDPTLGTDSAAMTDMPHSGHMMSH</sequence>
<keyword evidence="1" id="KW-0472">Membrane</keyword>
<dbReference type="eggNOG" id="ENOG502ZW9H">
    <property type="taxonomic scope" value="Bacteria"/>
</dbReference>
<name>S9SBW9_MAGFU</name>
<dbReference type="InterPro" id="IPR046547">
    <property type="entry name" value="DUF6803"/>
</dbReference>
<feature type="transmembrane region" description="Helical" evidence="1">
    <location>
        <begin position="20"/>
        <end position="40"/>
    </location>
</feature>
<comment type="caution">
    <text evidence="2">The sequence shown here is derived from an EMBL/GenBank/DDBJ whole genome shotgun (WGS) entry which is preliminary data.</text>
</comment>
<evidence type="ECO:0000313" key="2">
    <source>
        <dbReference type="EMBL" id="EPY03412.1"/>
    </source>
</evidence>
<dbReference type="OrthoDB" id="9795105at2"/>
<dbReference type="PATRIC" id="fig|1316936.3.peg.212"/>
<protein>
    <submittedName>
        <fullName evidence="2">Permease</fullName>
    </submittedName>
</protein>
<accession>S9SBW9</accession>
<organism evidence="2 3">
    <name type="scientific">Magnetospirillum fulvum MGU-K5</name>
    <dbReference type="NCBI Taxonomy" id="1316936"/>
    <lineage>
        <taxon>Bacteria</taxon>
        <taxon>Pseudomonadati</taxon>
        <taxon>Pseudomonadota</taxon>
        <taxon>Alphaproteobacteria</taxon>
        <taxon>Rhodospirillales</taxon>
        <taxon>Rhodospirillaceae</taxon>
        <taxon>Magnetospirillum</taxon>
    </lineage>
</organism>
<dbReference type="EMBL" id="AQPH01000002">
    <property type="protein sequence ID" value="EPY03412.1"/>
    <property type="molecule type" value="Genomic_DNA"/>
</dbReference>
<dbReference type="AlphaFoldDB" id="S9SBW9"/>
<feature type="transmembrane region" description="Helical" evidence="1">
    <location>
        <begin position="92"/>
        <end position="115"/>
    </location>
</feature>
<dbReference type="RefSeq" id="WP_021130604.1">
    <property type="nucleotide sequence ID" value="NZ_AQPH01000002.1"/>
</dbReference>
<proteinExistence type="predicted"/>